<keyword evidence="2" id="KW-0732">Signal</keyword>
<reference evidence="4" key="1">
    <citation type="journal article" date="2019" name="Int. J. Syst. Evol. Microbiol.">
        <title>The Global Catalogue of Microorganisms (GCM) 10K type strain sequencing project: providing services to taxonomists for standard genome sequencing and annotation.</title>
        <authorList>
            <consortium name="The Broad Institute Genomics Platform"/>
            <consortium name="The Broad Institute Genome Sequencing Center for Infectious Disease"/>
            <person name="Wu L."/>
            <person name="Ma J."/>
        </authorList>
    </citation>
    <scope>NUCLEOTIDE SEQUENCE [LARGE SCALE GENOMIC DNA]</scope>
    <source>
        <strain evidence="4">CGMCC 4.1641</strain>
    </source>
</reference>
<feature type="signal peptide" evidence="2">
    <location>
        <begin position="1"/>
        <end position="22"/>
    </location>
</feature>
<feature type="region of interest" description="Disordered" evidence="1">
    <location>
        <begin position="32"/>
        <end position="76"/>
    </location>
</feature>
<feature type="chain" id="PRO_5047185281" description="DUF3993 domain-containing protein" evidence="2">
    <location>
        <begin position="23"/>
        <end position="241"/>
    </location>
</feature>
<dbReference type="PROSITE" id="PS51257">
    <property type="entry name" value="PROKAR_LIPOPROTEIN"/>
    <property type="match status" value="1"/>
</dbReference>
<name>A0ABV8S7K5_9BACL</name>
<dbReference type="RefSeq" id="WP_204602745.1">
    <property type="nucleotide sequence ID" value="NZ_JBHSED010000013.1"/>
</dbReference>
<dbReference type="Proteomes" id="UP001595755">
    <property type="component" value="Unassembled WGS sequence"/>
</dbReference>
<accession>A0ABV8S7K5</accession>
<proteinExistence type="predicted"/>
<evidence type="ECO:0008006" key="5">
    <source>
        <dbReference type="Google" id="ProtNLM"/>
    </source>
</evidence>
<gene>
    <name evidence="3" type="ORF">ACFO1S_08750</name>
</gene>
<sequence>MRKIYPLLAAALLAVLLAGCGADSNKNEATEAPNIFSSAPASLGTPSTGGAGKEAPAPSSGESPSGTPTAELANDQQSTLKELARETIGYLRERDLASLVTLVDPEQGLRFSPYSHVNTDSDLVFKPDDFPTFKDKEKRIWGTADGSGEPIELSFRDYYEKFVYNKDFADAPDVSVNQVIGTGNSEFNVPSVYPNASYVELHFPGFDEELDGMDWQSLVLVFVPSGEEWKLAGIVHGQWTI</sequence>
<organism evidence="3 4">
    <name type="scientific">Cohnella boryungensis</name>
    <dbReference type="NCBI Taxonomy" id="768479"/>
    <lineage>
        <taxon>Bacteria</taxon>
        <taxon>Bacillati</taxon>
        <taxon>Bacillota</taxon>
        <taxon>Bacilli</taxon>
        <taxon>Bacillales</taxon>
        <taxon>Paenibacillaceae</taxon>
        <taxon>Cohnella</taxon>
    </lineage>
</organism>
<evidence type="ECO:0000256" key="1">
    <source>
        <dbReference type="SAM" id="MobiDB-lite"/>
    </source>
</evidence>
<keyword evidence="4" id="KW-1185">Reference proteome</keyword>
<protein>
    <recommendedName>
        <fullName evidence="5">DUF3993 domain-containing protein</fullName>
    </recommendedName>
</protein>
<feature type="compositionally biased region" description="Low complexity" evidence="1">
    <location>
        <begin position="54"/>
        <end position="69"/>
    </location>
</feature>
<evidence type="ECO:0000313" key="4">
    <source>
        <dbReference type="Proteomes" id="UP001595755"/>
    </source>
</evidence>
<evidence type="ECO:0000256" key="2">
    <source>
        <dbReference type="SAM" id="SignalP"/>
    </source>
</evidence>
<evidence type="ECO:0000313" key="3">
    <source>
        <dbReference type="EMBL" id="MFC4303541.1"/>
    </source>
</evidence>
<dbReference type="EMBL" id="JBHSED010000013">
    <property type="protein sequence ID" value="MFC4303541.1"/>
    <property type="molecule type" value="Genomic_DNA"/>
</dbReference>
<feature type="compositionally biased region" description="Polar residues" evidence="1">
    <location>
        <begin position="35"/>
        <end position="46"/>
    </location>
</feature>
<comment type="caution">
    <text evidence="3">The sequence shown here is derived from an EMBL/GenBank/DDBJ whole genome shotgun (WGS) entry which is preliminary data.</text>
</comment>